<evidence type="ECO:0000256" key="1">
    <source>
        <dbReference type="SAM" id="MobiDB-lite"/>
    </source>
</evidence>
<sequence>MSFLYNSDSSAEYISIIANGSKRMKRNTSCERERERQRRRRQQQQQQLTVDHEPQHAQEMPSDPHNNHSNCYLENLRDDGCDYGHDIMATIMSKKEILMWRITQLLNKRVRDVKGQSDDAYFRGIGQNDIDLTALDPPATRECSCVRSHDISFCNNCPDGSRSLPVVLLEKHIFPTTPTDTKIAIHIDVLRCYNNVRLHARASINSIAELMKANYDWTELPATLRNTMYHALPNYTKFKLLLDDHINRPEN</sequence>
<dbReference type="AlphaFoldDB" id="A0A8H7RYR2"/>
<comment type="caution">
    <text evidence="2">The sequence shown here is derived from an EMBL/GenBank/DDBJ whole genome shotgun (WGS) entry which is preliminary data.</text>
</comment>
<dbReference type="EMBL" id="JAEPRB010000171">
    <property type="protein sequence ID" value="KAG2219626.1"/>
    <property type="molecule type" value="Genomic_DNA"/>
</dbReference>
<gene>
    <name evidence="2" type="ORF">INT45_011351</name>
</gene>
<organism evidence="2 3">
    <name type="scientific">Circinella minor</name>
    <dbReference type="NCBI Taxonomy" id="1195481"/>
    <lineage>
        <taxon>Eukaryota</taxon>
        <taxon>Fungi</taxon>
        <taxon>Fungi incertae sedis</taxon>
        <taxon>Mucoromycota</taxon>
        <taxon>Mucoromycotina</taxon>
        <taxon>Mucoromycetes</taxon>
        <taxon>Mucorales</taxon>
        <taxon>Lichtheimiaceae</taxon>
        <taxon>Circinella</taxon>
    </lineage>
</organism>
<accession>A0A8H7RYR2</accession>
<evidence type="ECO:0000313" key="3">
    <source>
        <dbReference type="Proteomes" id="UP000646827"/>
    </source>
</evidence>
<reference evidence="2 3" key="1">
    <citation type="submission" date="2020-12" db="EMBL/GenBank/DDBJ databases">
        <title>Metabolic potential, ecology and presence of endohyphal bacteria is reflected in genomic diversity of Mucoromycotina.</title>
        <authorList>
            <person name="Muszewska A."/>
            <person name="Okrasinska A."/>
            <person name="Steczkiewicz K."/>
            <person name="Drgas O."/>
            <person name="Orlowska M."/>
            <person name="Perlinska-Lenart U."/>
            <person name="Aleksandrzak-Piekarczyk T."/>
            <person name="Szatraj K."/>
            <person name="Zielenkiewicz U."/>
            <person name="Pilsyk S."/>
            <person name="Malc E."/>
            <person name="Mieczkowski P."/>
            <person name="Kruszewska J.S."/>
            <person name="Biernat P."/>
            <person name="Pawlowska J."/>
        </authorList>
    </citation>
    <scope>NUCLEOTIDE SEQUENCE [LARGE SCALE GENOMIC DNA]</scope>
    <source>
        <strain evidence="2 3">CBS 142.35</strain>
    </source>
</reference>
<protein>
    <submittedName>
        <fullName evidence="2">Uncharacterized protein</fullName>
    </submittedName>
</protein>
<dbReference type="Proteomes" id="UP000646827">
    <property type="component" value="Unassembled WGS sequence"/>
</dbReference>
<name>A0A8H7RYR2_9FUNG</name>
<proteinExistence type="predicted"/>
<dbReference type="OrthoDB" id="2647060at2759"/>
<feature type="region of interest" description="Disordered" evidence="1">
    <location>
        <begin position="24"/>
        <end position="71"/>
    </location>
</feature>
<evidence type="ECO:0000313" key="2">
    <source>
        <dbReference type="EMBL" id="KAG2219626.1"/>
    </source>
</evidence>
<keyword evidence="3" id="KW-1185">Reference proteome</keyword>